<dbReference type="AlphaFoldDB" id="A0A075AMT2"/>
<sequence>MTKVFWHDKSLVSFNVVKKGATLKSQCLAEIYPRKEDPPEEIMEQIPEEDLEMQIENIHDYAKTPFQMLNDLRTLKLSNK</sequence>
<dbReference type="HOGENOM" id="CLU_2591131_0_0_1"/>
<reference evidence="1 2" key="1">
    <citation type="journal article" date="2013" name="Curr. Biol.">
        <title>Shared signatures of parasitism and phylogenomics unite Cryptomycota and microsporidia.</title>
        <authorList>
            <person name="James T.Y."/>
            <person name="Pelin A."/>
            <person name="Bonen L."/>
            <person name="Ahrendt S."/>
            <person name="Sain D."/>
            <person name="Corradi N."/>
            <person name="Stajich J.E."/>
        </authorList>
    </citation>
    <scope>NUCLEOTIDE SEQUENCE [LARGE SCALE GENOMIC DNA]</scope>
    <source>
        <strain evidence="1 2">CSF55</strain>
    </source>
</reference>
<proteinExistence type="predicted"/>
<dbReference type="Proteomes" id="UP000030755">
    <property type="component" value="Unassembled WGS sequence"/>
</dbReference>
<organism evidence="1 2">
    <name type="scientific">Rozella allomycis (strain CSF55)</name>
    <dbReference type="NCBI Taxonomy" id="988480"/>
    <lineage>
        <taxon>Eukaryota</taxon>
        <taxon>Fungi</taxon>
        <taxon>Fungi incertae sedis</taxon>
        <taxon>Cryptomycota</taxon>
        <taxon>Cryptomycota incertae sedis</taxon>
        <taxon>Rozella</taxon>
    </lineage>
</organism>
<accession>A0A075AMT2</accession>
<evidence type="ECO:0000313" key="1">
    <source>
        <dbReference type="EMBL" id="EPZ30973.1"/>
    </source>
</evidence>
<keyword evidence="2" id="KW-1185">Reference proteome</keyword>
<gene>
    <name evidence="1" type="ORF">O9G_006036</name>
</gene>
<name>A0A075AMT2_ROZAC</name>
<protein>
    <submittedName>
        <fullName evidence="1">Uncharacterized protein</fullName>
    </submittedName>
</protein>
<evidence type="ECO:0000313" key="2">
    <source>
        <dbReference type="Proteomes" id="UP000030755"/>
    </source>
</evidence>
<dbReference type="EMBL" id="KE561325">
    <property type="protein sequence ID" value="EPZ30973.1"/>
    <property type="molecule type" value="Genomic_DNA"/>
</dbReference>